<keyword evidence="4" id="KW-1185">Reference proteome</keyword>
<dbReference type="SMART" id="SM00248">
    <property type="entry name" value="ANK"/>
    <property type="match status" value="5"/>
</dbReference>
<dbReference type="Proteomes" id="UP001202328">
    <property type="component" value="Unassembled WGS sequence"/>
</dbReference>
<dbReference type="PROSITE" id="PS50088">
    <property type="entry name" value="ANK_REPEAT"/>
    <property type="match status" value="3"/>
</dbReference>
<evidence type="ECO:0000259" key="2">
    <source>
        <dbReference type="Pfam" id="PF25575"/>
    </source>
</evidence>
<feature type="repeat" description="ANK" evidence="1">
    <location>
        <begin position="129"/>
        <end position="157"/>
    </location>
</feature>
<gene>
    <name evidence="3" type="ORF">MKW98_000040</name>
</gene>
<dbReference type="InterPro" id="IPR011990">
    <property type="entry name" value="TPR-like_helical_dom_sf"/>
</dbReference>
<dbReference type="PANTHER" id="PTHR46224">
    <property type="entry name" value="ANKYRIN REPEAT FAMILY PROTEIN"/>
    <property type="match status" value="1"/>
</dbReference>
<dbReference type="Gene3D" id="1.25.40.20">
    <property type="entry name" value="Ankyrin repeat-containing domain"/>
    <property type="match status" value="1"/>
</dbReference>
<feature type="repeat" description="ANK" evidence="1">
    <location>
        <begin position="97"/>
        <end position="129"/>
    </location>
</feature>
<dbReference type="EMBL" id="JAJJMB010012606">
    <property type="protein sequence ID" value="KAI3875363.1"/>
    <property type="molecule type" value="Genomic_DNA"/>
</dbReference>
<dbReference type="SUPFAM" id="SSF48403">
    <property type="entry name" value="Ankyrin repeat"/>
    <property type="match status" value="1"/>
</dbReference>
<dbReference type="InterPro" id="IPR058209">
    <property type="entry name" value="TPR_BSK1_C"/>
</dbReference>
<feature type="domain" description="Serine/threonine-protein kinase BSK1-like TPR repeats" evidence="2">
    <location>
        <begin position="273"/>
        <end position="358"/>
    </location>
</feature>
<organism evidence="3 4">
    <name type="scientific">Papaver atlanticum</name>
    <dbReference type="NCBI Taxonomy" id="357466"/>
    <lineage>
        <taxon>Eukaryota</taxon>
        <taxon>Viridiplantae</taxon>
        <taxon>Streptophyta</taxon>
        <taxon>Embryophyta</taxon>
        <taxon>Tracheophyta</taxon>
        <taxon>Spermatophyta</taxon>
        <taxon>Magnoliopsida</taxon>
        <taxon>Ranunculales</taxon>
        <taxon>Papaveraceae</taxon>
        <taxon>Papaveroideae</taxon>
        <taxon>Papaver</taxon>
    </lineage>
</organism>
<evidence type="ECO:0000313" key="3">
    <source>
        <dbReference type="EMBL" id="KAI3875363.1"/>
    </source>
</evidence>
<dbReference type="Pfam" id="PF12796">
    <property type="entry name" value="Ank_2"/>
    <property type="match status" value="2"/>
</dbReference>
<reference evidence="3" key="1">
    <citation type="submission" date="2022-04" db="EMBL/GenBank/DDBJ databases">
        <title>A functionally conserved STORR gene fusion in Papaver species that diverged 16.8 million years ago.</title>
        <authorList>
            <person name="Catania T."/>
        </authorList>
    </citation>
    <scope>NUCLEOTIDE SEQUENCE</scope>
    <source>
        <strain evidence="3">S-188037</strain>
    </source>
</reference>
<keyword evidence="1" id="KW-0040">ANK repeat</keyword>
<dbReference type="InterPro" id="IPR036770">
    <property type="entry name" value="Ankyrin_rpt-contain_sf"/>
</dbReference>
<evidence type="ECO:0000256" key="1">
    <source>
        <dbReference type="PROSITE-ProRule" id="PRU00023"/>
    </source>
</evidence>
<dbReference type="InterPro" id="IPR002110">
    <property type="entry name" value="Ankyrin_rpt"/>
</dbReference>
<name>A0AAD4S916_9MAGN</name>
<dbReference type="Gene3D" id="1.25.40.10">
    <property type="entry name" value="Tetratricopeptide repeat domain"/>
    <property type="match status" value="1"/>
</dbReference>
<dbReference type="Pfam" id="PF25575">
    <property type="entry name" value="TPR_BSK1_C"/>
    <property type="match status" value="1"/>
</dbReference>
<feature type="repeat" description="ANK" evidence="1">
    <location>
        <begin position="194"/>
        <end position="226"/>
    </location>
</feature>
<sequence length="404" mass="43854">MDHIAAATAIFLSVAGGGELNLLKESAATLDRLVGVGIPAILENTKDGRGRRAIHYAAIGGKFKCITSLSDAAVEGHLAAVEYLLEMGASPEILHHSNCTSLHHVALKGHGDTITMLLSKGINVDITNELGSPLQYATLAGKHDTVKVLLDNGANPNLVFCETVTPLQASVTSRSWQLVEVLLKAGADPNGGPDGIKALPLAAETGLIQIIKLLVDAGADPNVTNIRGLKPIEVAAVNDNRRGVEILFPVTSPIPSYDDWSINGIIKHVNSKEFYNKMICKEKANFLEEKSRGTSAFRRKAYWLALHWYSKALGIIPGDAAVLSNRSMCYVYLKEGDLALQDANQCMLKRPDWPKAYYRAGFLQFLLFADAFSNGMKLDPENKELEDAFREVSLDRLKAINVPI</sequence>
<evidence type="ECO:0000313" key="4">
    <source>
        <dbReference type="Proteomes" id="UP001202328"/>
    </source>
</evidence>
<dbReference type="InterPro" id="IPR051616">
    <property type="entry name" value="Cul2-RING_E3_ligase_SR"/>
</dbReference>
<dbReference type="PROSITE" id="PS50297">
    <property type="entry name" value="ANK_REP_REGION"/>
    <property type="match status" value="3"/>
</dbReference>
<accession>A0AAD4S916</accession>
<proteinExistence type="predicted"/>
<dbReference type="SUPFAM" id="SSF48452">
    <property type="entry name" value="TPR-like"/>
    <property type="match status" value="1"/>
</dbReference>
<comment type="caution">
    <text evidence="3">The sequence shown here is derived from an EMBL/GenBank/DDBJ whole genome shotgun (WGS) entry which is preliminary data.</text>
</comment>
<dbReference type="AlphaFoldDB" id="A0AAD4S916"/>
<protein>
    <recommendedName>
        <fullName evidence="2">Serine/threonine-protein kinase BSK1-like TPR repeats domain-containing protein</fullName>
    </recommendedName>
</protein>
<dbReference type="PANTHER" id="PTHR46224:SF67">
    <property type="entry name" value="HSP70-HSP90 ORGANIZING PROTEIN 3-LIKE"/>
    <property type="match status" value="1"/>
</dbReference>